<evidence type="ECO:0000313" key="2">
    <source>
        <dbReference type="Proteomes" id="UP001290101"/>
    </source>
</evidence>
<gene>
    <name evidence="1" type="ORF">U2F25_28955</name>
</gene>
<dbReference type="RefSeq" id="WP_322443039.1">
    <property type="nucleotide sequence ID" value="NZ_JAXOTQ010000046.1"/>
</dbReference>
<proteinExistence type="predicted"/>
<sequence length="265" mass="28028">MSTVDFLARAAREFRRGGWVFTGFHWPVLAGHTAHALEGRPFTQVFEAGVSTHGVGAEVPTSTTDYPAYADAMGWLGSTADVLLAMGNRFDRVVLDASNVDLRGRINSSFVGPVSRPTVRLPGGGGAADVAAKARELVLLFGAADLRRLVRAVEHVTAAPAPKALIRLHTRWGVVLLGQSPVLEELATDVPGHELLVRRLEELGARTDGFIPRARITAGERAAAAHVLHAAAARGYAVAQKAVAETRPAASAVDLPSAADLEDVR</sequence>
<dbReference type="InterPro" id="IPR037171">
    <property type="entry name" value="NagB/RpiA_transferase-like"/>
</dbReference>
<dbReference type="Proteomes" id="UP001290101">
    <property type="component" value="Unassembled WGS sequence"/>
</dbReference>
<dbReference type="SUPFAM" id="SSF100950">
    <property type="entry name" value="NagB/RpiA/CoA transferase-like"/>
    <property type="match status" value="1"/>
</dbReference>
<dbReference type="EMBL" id="JAXOTQ010000046">
    <property type="protein sequence ID" value="MDZ5493447.1"/>
    <property type="molecule type" value="Genomic_DNA"/>
</dbReference>
<organism evidence="1 2">
    <name type="scientific">Micromonospora sicca</name>
    <dbReference type="NCBI Taxonomy" id="2202420"/>
    <lineage>
        <taxon>Bacteria</taxon>
        <taxon>Bacillati</taxon>
        <taxon>Actinomycetota</taxon>
        <taxon>Actinomycetes</taxon>
        <taxon>Micromonosporales</taxon>
        <taxon>Micromonosporaceae</taxon>
        <taxon>Micromonospora</taxon>
    </lineage>
</organism>
<accession>A0ABU5JLE0</accession>
<evidence type="ECO:0000313" key="1">
    <source>
        <dbReference type="EMBL" id="MDZ5493447.1"/>
    </source>
</evidence>
<reference evidence="1 2" key="1">
    <citation type="submission" date="2023-12" db="EMBL/GenBank/DDBJ databases">
        <title>Micromonospora sp. nov., isolated from Atacama Desert.</title>
        <authorList>
            <person name="Carro L."/>
            <person name="Golinska P."/>
            <person name="Klenk H.-P."/>
            <person name="Goodfellow M."/>
        </authorList>
    </citation>
    <scope>NUCLEOTIDE SEQUENCE [LARGE SCALE GENOMIC DNA]</scope>
    <source>
        <strain evidence="1 2">4G53</strain>
    </source>
</reference>
<comment type="caution">
    <text evidence="1">The sequence shown here is derived from an EMBL/GenBank/DDBJ whole genome shotgun (WGS) entry which is preliminary data.</text>
</comment>
<keyword evidence="2" id="KW-1185">Reference proteome</keyword>
<protein>
    <submittedName>
        <fullName evidence="1">Co-chaperone HscB</fullName>
    </submittedName>
</protein>
<name>A0ABU5JLE0_9ACTN</name>
<dbReference type="Gene3D" id="3.40.1080.10">
    <property type="entry name" value="Glutaconate Coenzyme A-transferase"/>
    <property type="match status" value="1"/>
</dbReference>